<evidence type="ECO:0000256" key="2">
    <source>
        <dbReference type="ARBA" id="ARBA00023015"/>
    </source>
</evidence>
<keyword evidence="1" id="KW-0678">Repressor</keyword>
<dbReference type="RefSeq" id="WP_344882384.1">
    <property type="nucleotide sequence ID" value="NZ_BAABCJ010000002.1"/>
</dbReference>
<evidence type="ECO:0000256" key="4">
    <source>
        <dbReference type="ARBA" id="ARBA00023163"/>
    </source>
</evidence>
<dbReference type="EMBL" id="BAABCJ010000002">
    <property type="protein sequence ID" value="GAA3702548.1"/>
    <property type="molecule type" value="Genomic_DNA"/>
</dbReference>
<dbReference type="PROSITE" id="PS50932">
    <property type="entry name" value="HTH_LACI_2"/>
    <property type="match status" value="1"/>
</dbReference>
<sequence length="373" mass="39622">MNASQAPRPATVADVARTAKVSKAQAARALGGYGAVSEPVRERVLRAAEGLNYRPNALARSMNTGRSQTIGVVIAEVENPFFGLAIRGASDALREHGYDVVLANTDERTDAEEDAIRVMLDKRVDGIIASPADAGVTSHLSAAVAAGCPMVFLDRHVPGLDIDSVEVDLRRLAGQATAELLELGHRGIGFISAVQAPTDVYEPGLVLQNSSVADRLGGIRDAYARAGIAPDPRWFRLNAKTAEAIRAATHELLELDDAPTAIVASDSMVGLDVLRVLRERSLRVPHDVSFLMFDDMPWSSLVDPPITVLSQPAYDMGVAAATALLERLRGSTTAPCRRVLEGEMIRRESVAPAHGAVQETAARVGAARETAAT</sequence>
<keyword evidence="2" id="KW-0805">Transcription regulation</keyword>
<dbReference type="InterPro" id="IPR046335">
    <property type="entry name" value="LacI/GalR-like_sensor"/>
</dbReference>
<evidence type="ECO:0000313" key="6">
    <source>
        <dbReference type="EMBL" id="GAA3702548.1"/>
    </source>
</evidence>
<reference evidence="7" key="1">
    <citation type="journal article" date="2019" name="Int. J. Syst. Evol. Microbiol.">
        <title>The Global Catalogue of Microorganisms (GCM) 10K type strain sequencing project: providing services to taxonomists for standard genome sequencing and annotation.</title>
        <authorList>
            <consortium name="The Broad Institute Genomics Platform"/>
            <consortium name="The Broad Institute Genome Sequencing Center for Infectious Disease"/>
            <person name="Wu L."/>
            <person name="Ma J."/>
        </authorList>
    </citation>
    <scope>NUCLEOTIDE SEQUENCE [LARGE SCALE GENOMIC DNA]</scope>
    <source>
        <strain evidence="7">JCM 16961</strain>
    </source>
</reference>
<gene>
    <name evidence="6" type="ORF">GCM10022377_15220</name>
</gene>
<dbReference type="PANTHER" id="PTHR30146:SF148">
    <property type="entry name" value="HTH-TYPE TRANSCRIPTIONAL REPRESSOR PURR-RELATED"/>
    <property type="match status" value="1"/>
</dbReference>
<dbReference type="Gene3D" id="3.40.50.2300">
    <property type="match status" value="2"/>
</dbReference>
<keyword evidence="3 6" id="KW-0238">DNA-binding</keyword>
<dbReference type="Pfam" id="PF00356">
    <property type="entry name" value="LacI"/>
    <property type="match status" value="1"/>
</dbReference>
<feature type="domain" description="HTH lacI-type" evidence="5">
    <location>
        <begin position="10"/>
        <end position="64"/>
    </location>
</feature>
<evidence type="ECO:0000313" key="7">
    <source>
        <dbReference type="Proteomes" id="UP001501536"/>
    </source>
</evidence>
<dbReference type="CDD" id="cd01392">
    <property type="entry name" value="HTH_LacI"/>
    <property type="match status" value="1"/>
</dbReference>
<keyword evidence="4" id="KW-0804">Transcription</keyword>
<dbReference type="InterPro" id="IPR028082">
    <property type="entry name" value="Peripla_BP_I"/>
</dbReference>
<organism evidence="6 7">
    <name type="scientific">Zhihengliuella alba</name>
    <dbReference type="NCBI Taxonomy" id="547018"/>
    <lineage>
        <taxon>Bacteria</taxon>
        <taxon>Bacillati</taxon>
        <taxon>Actinomycetota</taxon>
        <taxon>Actinomycetes</taxon>
        <taxon>Micrococcales</taxon>
        <taxon>Micrococcaceae</taxon>
        <taxon>Zhihengliuella</taxon>
    </lineage>
</organism>
<evidence type="ECO:0000256" key="3">
    <source>
        <dbReference type="ARBA" id="ARBA00023125"/>
    </source>
</evidence>
<dbReference type="GO" id="GO:0003677">
    <property type="term" value="F:DNA binding"/>
    <property type="evidence" value="ECO:0007669"/>
    <property type="project" value="UniProtKB-KW"/>
</dbReference>
<dbReference type="Pfam" id="PF13377">
    <property type="entry name" value="Peripla_BP_3"/>
    <property type="match status" value="1"/>
</dbReference>
<evidence type="ECO:0000256" key="1">
    <source>
        <dbReference type="ARBA" id="ARBA00022491"/>
    </source>
</evidence>
<protein>
    <submittedName>
        <fullName evidence="6">LacI family DNA-binding transcriptional regulator</fullName>
    </submittedName>
</protein>
<dbReference type="SMART" id="SM00354">
    <property type="entry name" value="HTH_LACI"/>
    <property type="match status" value="1"/>
</dbReference>
<comment type="caution">
    <text evidence="6">The sequence shown here is derived from an EMBL/GenBank/DDBJ whole genome shotgun (WGS) entry which is preliminary data.</text>
</comment>
<dbReference type="InterPro" id="IPR010982">
    <property type="entry name" value="Lambda_DNA-bd_dom_sf"/>
</dbReference>
<keyword evidence="7" id="KW-1185">Reference proteome</keyword>
<dbReference type="SUPFAM" id="SSF47413">
    <property type="entry name" value="lambda repressor-like DNA-binding domains"/>
    <property type="match status" value="1"/>
</dbReference>
<dbReference type="Gene3D" id="1.10.260.40">
    <property type="entry name" value="lambda repressor-like DNA-binding domains"/>
    <property type="match status" value="1"/>
</dbReference>
<proteinExistence type="predicted"/>
<dbReference type="PANTHER" id="PTHR30146">
    <property type="entry name" value="LACI-RELATED TRANSCRIPTIONAL REPRESSOR"/>
    <property type="match status" value="1"/>
</dbReference>
<accession>A0ABP7DCE2</accession>
<dbReference type="InterPro" id="IPR000843">
    <property type="entry name" value="HTH_LacI"/>
</dbReference>
<evidence type="ECO:0000259" key="5">
    <source>
        <dbReference type="PROSITE" id="PS50932"/>
    </source>
</evidence>
<name>A0ABP7DCE2_9MICC</name>
<dbReference type="Proteomes" id="UP001501536">
    <property type="component" value="Unassembled WGS sequence"/>
</dbReference>
<dbReference type="SUPFAM" id="SSF53822">
    <property type="entry name" value="Periplasmic binding protein-like I"/>
    <property type="match status" value="1"/>
</dbReference>